<evidence type="ECO:0000259" key="8">
    <source>
        <dbReference type="Pfam" id="PF00892"/>
    </source>
</evidence>
<dbReference type="InterPro" id="IPR000620">
    <property type="entry name" value="EamA_dom"/>
</dbReference>
<keyword evidence="5 7" id="KW-0472">Membrane</keyword>
<comment type="subcellular location">
    <subcellularLocation>
        <location evidence="1">Cell membrane</location>
        <topology evidence="1">Multi-pass membrane protein</topology>
    </subcellularLocation>
</comment>
<accession>A0ABD3NFP4</accession>
<proteinExistence type="predicted"/>
<feature type="domain" description="EamA" evidence="8">
    <location>
        <begin position="195"/>
        <end position="269"/>
    </location>
</feature>
<evidence type="ECO:0000256" key="6">
    <source>
        <dbReference type="SAM" id="MobiDB-lite"/>
    </source>
</evidence>
<feature type="compositionally biased region" description="Low complexity" evidence="6">
    <location>
        <begin position="156"/>
        <end position="168"/>
    </location>
</feature>
<feature type="region of interest" description="Disordered" evidence="6">
    <location>
        <begin position="69"/>
        <end position="97"/>
    </location>
</feature>
<dbReference type="Proteomes" id="UP001530315">
    <property type="component" value="Unassembled WGS sequence"/>
</dbReference>
<organism evidence="9 10">
    <name type="scientific">Stephanodiscus triporus</name>
    <dbReference type="NCBI Taxonomy" id="2934178"/>
    <lineage>
        <taxon>Eukaryota</taxon>
        <taxon>Sar</taxon>
        <taxon>Stramenopiles</taxon>
        <taxon>Ochrophyta</taxon>
        <taxon>Bacillariophyta</taxon>
        <taxon>Coscinodiscophyceae</taxon>
        <taxon>Thalassiosirophycidae</taxon>
        <taxon>Stephanodiscales</taxon>
        <taxon>Stephanodiscaceae</taxon>
        <taxon>Stephanodiscus</taxon>
    </lineage>
</organism>
<feature type="transmembrane region" description="Helical" evidence="7">
    <location>
        <begin position="253"/>
        <end position="274"/>
    </location>
</feature>
<dbReference type="GO" id="GO:0005886">
    <property type="term" value="C:plasma membrane"/>
    <property type="evidence" value="ECO:0007669"/>
    <property type="project" value="UniProtKB-SubCell"/>
</dbReference>
<feature type="transmembrane region" description="Helical" evidence="7">
    <location>
        <begin position="129"/>
        <end position="151"/>
    </location>
</feature>
<dbReference type="AlphaFoldDB" id="A0ABD3NFP4"/>
<evidence type="ECO:0000256" key="1">
    <source>
        <dbReference type="ARBA" id="ARBA00004651"/>
    </source>
</evidence>
<keyword evidence="3 7" id="KW-0812">Transmembrane</keyword>
<feature type="transmembrane region" description="Helical" evidence="7">
    <location>
        <begin position="286"/>
        <end position="306"/>
    </location>
</feature>
<reference evidence="9 10" key="1">
    <citation type="submission" date="2024-10" db="EMBL/GenBank/DDBJ databases">
        <title>Updated reference genomes for cyclostephanoid diatoms.</title>
        <authorList>
            <person name="Roberts W.R."/>
            <person name="Alverson A.J."/>
        </authorList>
    </citation>
    <scope>NUCLEOTIDE SEQUENCE [LARGE SCALE GENOMIC DNA]</scope>
    <source>
        <strain evidence="9 10">AJA276-08</strain>
    </source>
</reference>
<comment type="caution">
    <text evidence="9">The sequence shown here is derived from an EMBL/GenBank/DDBJ whole genome shotgun (WGS) entry which is preliminary data.</text>
</comment>
<feature type="transmembrane region" description="Helical" evidence="7">
    <location>
        <begin position="327"/>
        <end position="354"/>
    </location>
</feature>
<keyword evidence="4 7" id="KW-1133">Transmembrane helix</keyword>
<feature type="region of interest" description="Disordered" evidence="6">
    <location>
        <begin position="156"/>
        <end position="189"/>
    </location>
</feature>
<dbReference type="SUPFAM" id="SSF103481">
    <property type="entry name" value="Multidrug resistance efflux transporter EmrE"/>
    <property type="match status" value="2"/>
</dbReference>
<dbReference type="PANTHER" id="PTHR42920:SF5">
    <property type="entry name" value="EAMA DOMAIN-CONTAINING PROTEIN"/>
    <property type="match status" value="1"/>
</dbReference>
<dbReference type="EMBL" id="JALLAZ020001449">
    <property type="protein sequence ID" value="KAL3774769.1"/>
    <property type="molecule type" value="Genomic_DNA"/>
</dbReference>
<evidence type="ECO:0000256" key="7">
    <source>
        <dbReference type="SAM" id="Phobius"/>
    </source>
</evidence>
<feature type="transmembrane region" description="Helical" evidence="7">
    <location>
        <begin position="374"/>
        <end position="394"/>
    </location>
</feature>
<dbReference type="InterPro" id="IPR051258">
    <property type="entry name" value="Diverse_Substrate_Transporter"/>
</dbReference>
<evidence type="ECO:0000256" key="2">
    <source>
        <dbReference type="ARBA" id="ARBA00022475"/>
    </source>
</evidence>
<dbReference type="Pfam" id="PF00892">
    <property type="entry name" value="EamA"/>
    <property type="match status" value="2"/>
</dbReference>
<evidence type="ECO:0000313" key="10">
    <source>
        <dbReference type="Proteomes" id="UP001530315"/>
    </source>
</evidence>
<feature type="domain" description="EamA" evidence="8">
    <location>
        <begin position="290"/>
        <end position="448"/>
    </location>
</feature>
<keyword evidence="10" id="KW-1185">Reference proteome</keyword>
<keyword evidence="2" id="KW-1003">Cell membrane</keyword>
<name>A0ABD3NFP4_9STRA</name>
<dbReference type="InterPro" id="IPR037185">
    <property type="entry name" value="EmrE-like"/>
</dbReference>
<evidence type="ECO:0000256" key="5">
    <source>
        <dbReference type="ARBA" id="ARBA00023136"/>
    </source>
</evidence>
<evidence type="ECO:0000256" key="3">
    <source>
        <dbReference type="ARBA" id="ARBA00022692"/>
    </source>
</evidence>
<dbReference type="PANTHER" id="PTHR42920">
    <property type="entry name" value="OS03G0707200 PROTEIN-RELATED"/>
    <property type="match status" value="1"/>
</dbReference>
<sequence length="449" mass="47399">MMLFPSRAWWSLLPPLLTTTMRHSSAAHAFALASSDRPPTAAIPFRHHSLRRRRPAATIDGRCFLARGAPPRRHRRSTSTSSLYAVGRAGDDDGESKKTRGRALLLLVSLLYGTLNVTLRGIYATEGPPVASVLSLVRQCLSLVAFVPIFLASSSSGTATTTTSTASSSEEEEDGSEVGSAGDAAQEKVEPRGVRPMWMSALELAFWNFGAQGLVSAGLLISSAARASFLTQTSVVMTPLISALAGERIHPSVWGGCGLALFGLFLISTSGMTATAMSTATSSLTLFNQGDVMILLGALSWSTYIFRTSRLAGSYPELDLQFAKTALLAGMYGAWFAIDVASTLAAANVASSLAFDKWAEALTPLWSGWNSSPLVWSLLLYSAVGPGAVADLLQQRGQRETSASESNVILCMESVFAAVCAYAFLGEVSSSREIAGGALIVIAAILASR</sequence>
<evidence type="ECO:0000256" key="4">
    <source>
        <dbReference type="ARBA" id="ARBA00022989"/>
    </source>
</evidence>
<feature type="transmembrane region" description="Helical" evidence="7">
    <location>
        <begin position="103"/>
        <end position="123"/>
    </location>
</feature>
<protein>
    <recommendedName>
        <fullName evidence="8">EamA domain-containing protein</fullName>
    </recommendedName>
</protein>
<gene>
    <name evidence="9" type="ORF">ACHAW5_000289</name>
</gene>
<evidence type="ECO:0000313" key="9">
    <source>
        <dbReference type="EMBL" id="KAL3774769.1"/>
    </source>
</evidence>